<dbReference type="InterPro" id="IPR013783">
    <property type="entry name" value="Ig-like_fold"/>
</dbReference>
<reference evidence="6" key="3">
    <citation type="submission" date="2025-09" db="UniProtKB">
        <authorList>
            <consortium name="Ensembl"/>
        </authorList>
    </citation>
    <scope>IDENTIFICATION</scope>
</reference>
<dbReference type="InterPro" id="IPR003599">
    <property type="entry name" value="Ig_sub"/>
</dbReference>
<protein>
    <recommendedName>
        <fullName evidence="5">Ig-like domain-containing protein</fullName>
    </recommendedName>
</protein>
<sequence>MALHKVPIIAVIAAVICLSHELKNDIPEPKVILESKRVFTSESVTLQCDIQPNSTDWNYKWWRSGHRLTNIENVTTYSISSATKEHSGQYYCQGDHKKKSLITEISKSVRLRVKELPKPQLNLLSKWSKIFSSEEVVLKCDIPVDQAAEWLYKWYVNGQELTFGNTSMYSISSAAKEHSGLYTCQGVYTKRPLTTNNSSGIQVLVSELPRSHLTLESNWTKVFSSESVIMKCDIHPGSTEWHYRWYRNGQVVGTLNADKYSISSAVKENSGQYTCQGVHKNRSITTSDSNNIELIVEDLPKPVLTLMTTWTKVFYSENVTMKCDIQPNSIDWHYKWYKNHQEVPFNEDTFSIYFAITENTGKYTCRGFHKIRSVTTTDSDSMGIIVDDLPVPQLTSDWRNVFSSQPVDLKCRIQPDSTHWDYIWYRNGQTFSVSGNVDTHSISSATKGHAGQYACQGNHITRLVTTETSKSFHLLVSDLPKPHLTLESKWTKVFPSEKVNMMCDIQPNSTDWHYKWYKNGQEFLYTMDGQKIDSDKKRLIQLASSGQSGNYTCVGKHKTMPVSTTASNMIDLYVYDEKLVPVVRQYPSFEFMYEEEEVTLQCEVAYLPSIWKYHWFKNTQKEQLHGGHEMNYTFSSTRHMNNEKFFCESERDTYRSERSRPVNLLVKPLPSASLTVDTSWTDILSVDSLTLLCEVHYKDNYGWNFTWFRDGTQLSDSFQERLSVKATEEMYESEFQCKGFRTERPTSSTFSEAFKANNLVLKRKLLLSISGCVITGIVLTVLGCIYLKCRRKPAVEKEPQPDLFMSMQDAKTDALIPSNRYSYVGGDPFPTKECHSSEESLCMYDVELEQRKDDDGTTNYAKLKSFKGMHIY</sequence>
<feature type="domain" description="Ig-like" evidence="5">
    <location>
        <begin position="581"/>
        <end position="663"/>
    </location>
</feature>
<dbReference type="GO" id="GO:0009897">
    <property type="term" value="C:external side of plasma membrane"/>
    <property type="evidence" value="ECO:0007669"/>
    <property type="project" value="TreeGrafter"/>
</dbReference>
<dbReference type="SUPFAM" id="SSF48726">
    <property type="entry name" value="Immunoglobulin"/>
    <property type="match status" value="8"/>
</dbReference>
<gene>
    <name evidence="6" type="primary">LOC114798477</name>
</gene>
<dbReference type="Gene3D" id="2.60.40.10">
    <property type="entry name" value="Immunoglobulins"/>
    <property type="match status" value="8"/>
</dbReference>
<reference evidence="6" key="2">
    <citation type="submission" date="2025-08" db="UniProtKB">
        <authorList>
            <consortium name="Ensembl"/>
        </authorList>
    </citation>
    <scope>IDENTIFICATION</scope>
</reference>
<feature type="domain" description="Ig-like" evidence="5">
    <location>
        <begin position="482"/>
        <end position="567"/>
    </location>
</feature>
<evidence type="ECO:0000256" key="4">
    <source>
        <dbReference type="SAM" id="SignalP"/>
    </source>
</evidence>
<proteinExistence type="predicted"/>
<feature type="domain" description="Ig-like" evidence="5">
    <location>
        <begin position="302"/>
        <end position="383"/>
    </location>
</feature>
<dbReference type="GO" id="GO:0004888">
    <property type="term" value="F:transmembrane signaling receptor activity"/>
    <property type="evidence" value="ECO:0007669"/>
    <property type="project" value="TreeGrafter"/>
</dbReference>
<feature type="domain" description="Ig-like" evidence="5">
    <location>
        <begin position="119"/>
        <end position="194"/>
    </location>
</feature>
<feature type="transmembrane region" description="Helical" evidence="3">
    <location>
        <begin position="765"/>
        <end position="787"/>
    </location>
</feature>
<dbReference type="SMART" id="SM00409">
    <property type="entry name" value="IG"/>
    <property type="match status" value="7"/>
</dbReference>
<feature type="domain" description="Ig-like" evidence="5">
    <location>
        <begin position="29"/>
        <end position="110"/>
    </location>
</feature>
<dbReference type="InterPro" id="IPR003598">
    <property type="entry name" value="Ig_sub2"/>
</dbReference>
<keyword evidence="3" id="KW-0812">Transmembrane</keyword>
<evidence type="ECO:0000256" key="3">
    <source>
        <dbReference type="SAM" id="Phobius"/>
    </source>
</evidence>
<keyword evidence="7" id="KW-1185">Reference proteome</keyword>
<evidence type="ECO:0000256" key="2">
    <source>
        <dbReference type="ARBA" id="ARBA00023157"/>
    </source>
</evidence>
<dbReference type="GeneTree" id="ENSGT00940000165428"/>
<dbReference type="InterPro" id="IPR007110">
    <property type="entry name" value="Ig-like_dom"/>
</dbReference>
<dbReference type="SMART" id="SM00408">
    <property type="entry name" value="IGc2"/>
    <property type="match status" value="5"/>
</dbReference>
<dbReference type="InterPro" id="IPR036179">
    <property type="entry name" value="Ig-like_dom_sf"/>
</dbReference>
<accession>A0AAY4CC12</accession>
<dbReference type="Pfam" id="PF13927">
    <property type="entry name" value="Ig_3"/>
    <property type="match status" value="1"/>
</dbReference>
<dbReference type="PROSITE" id="PS50835">
    <property type="entry name" value="IG_LIKE"/>
    <property type="match status" value="8"/>
</dbReference>
<evidence type="ECO:0000256" key="1">
    <source>
        <dbReference type="ARBA" id="ARBA00022729"/>
    </source>
</evidence>
<dbReference type="GO" id="GO:0006955">
    <property type="term" value="P:immune response"/>
    <property type="evidence" value="ECO:0007669"/>
    <property type="project" value="TreeGrafter"/>
</dbReference>
<dbReference type="GO" id="GO:0007166">
    <property type="term" value="P:cell surface receptor signaling pathway"/>
    <property type="evidence" value="ECO:0007669"/>
    <property type="project" value="TreeGrafter"/>
</dbReference>
<dbReference type="Ensembl" id="ENSDCDT00010037615.1">
    <property type="protein sequence ID" value="ENSDCDP00010030264.1"/>
    <property type="gene ID" value="ENSDCDG00010019440.1"/>
</dbReference>
<evidence type="ECO:0000313" key="6">
    <source>
        <dbReference type="Ensembl" id="ENSDCDP00010030264.1"/>
    </source>
</evidence>
<feature type="domain" description="Ig-like" evidence="5">
    <location>
        <begin position="209"/>
        <end position="293"/>
    </location>
</feature>
<dbReference type="Pfam" id="PF13895">
    <property type="entry name" value="Ig_2"/>
    <property type="match status" value="5"/>
</dbReference>
<keyword evidence="3" id="KW-1133">Transmembrane helix</keyword>
<keyword evidence="3" id="KW-0472">Membrane</keyword>
<evidence type="ECO:0000313" key="7">
    <source>
        <dbReference type="Proteomes" id="UP000694580"/>
    </source>
</evidence>
<dbReference type="PANTHER" id="PTHR11481:SF60">
    <property type="entry name" value="IG-LIKE DOMAIN-CONTAINING PROTEIN"/>
    <property type="match status" value="1"/>
</dbReference>
<feature type="domain" description="Ig-like" evidence="5">
    <location>
        <begin position="392"/>
        <end position="473"/>
    </location>
</feature>
<organism evidence="6 7">
    <name type="scientific">Denticeps clupeoides</name>
    <name type="common">denticle herring</name>
    <dbReference type="NCBI Taxonomy" id="299321"/>
    <lineage>
        <taxon>Eukaryota</taxon>
        <taxon>Metazoa</taxon>
        <taxon>Chordata</taxon>
        <taxon>Craniata</taxon>
        <taxon>Vertebrata</taxon>
        <taxon>Euteleostomi</taxon>
        <taxon>Actinopterygii</taxon>
        <taxon>Neopterygii</taxon>
        <taxon>Teleostei</taxon>
        <taxon>Clupei</taxon>
        <taxon>Clupeiformes</taxon>
        <taxon>Denticipitoidei</taxon>
        <taxon>Denticipitidae</taxon>
        <taxon>Denticeps</taxon>
    </lineage>
</organism>
<feature type="chain" id="PRO_5044204028" description="Ig-like domain-containing protein" evidence="4">
    <location>
        <begin position="20"/>
        <end position="872"/>
    </location>
</feature>
<dbReference type="PANTHER" id="PTHR11481">
    <property type="entry name" value="IMMUNOGLOBULIN FC RECEPTOR"/>
    <property type="match status" value="1"/>
</dbReference>
<dbReference type="InterPro" id="IPR050488">
    <property type="entry name" value="Ig_Fc_receptor"/>
</dbReference>
<keyword evidence="1 4" id="KW-0732">Signal</keyword>
<name>A0AAY4CC12_9TELE</name>
<keyword evidence="2" id="KW-1015">Disulfide bond</keyword>
<dbReference type="Proteomes" id="UP000694580">
    <property type="component" value="Chromosome 10"/>
</dbReference>
<dbReference type="AlphaFoldDB" id="A0AAY4CC12"/>
<evidence type="ECO:0000259" key="5">
    <source>
        <dbReference type="PROSITE" id="PS50835"/>
    </source>
</evidence>
<feature type="domain" description="Ig-like" evidence="5">
    <location>
        <begin position="670"/>
        <end position="751"/>
    </location>
</feature>
<reference evidence="6 7" key="1">
    <citation type="submission" date="2020-06" db="EMBL/GenBank/DDBJ databases">
        <authorList>
            <consortium name="Wellcome Sanger Institute Data Sharing"/>
        </authorList>
    </citation>
    <scope>NUCLEOTIDE SEQUENCE [LARGE SCALE GENOMIC DNA]</scope>
</reference>
<feature type="signal peptide" evidence="4">
    <location>
        <begin position="1"/>
        <end position="19"/>
    </location>
</feature>